<sequence>MAAVLEYVATEVLELTCSCTRHQEDPRHLQLAIPIDKEFNKVENYFTIMILRLRKDVIA</sequence>
<dbReference type="EMBL" id="CAVMJV010000047">
    <property type="protein sequence ID" value="CAK5082531.1"/>
    <property type="molecule type" value="Genomic_DNA"/>
</dbReference>
<reference evidence="1" key="1">
    <citation type="submission" date="2023-11" db="EMBL/GenBank/DDBJ databases">
        <authorList>
            <person name="Poullet M."/>
        </authorList>
    </citation>
    <scope>NUCLEOTIDE SEQUENCE</scope>
    <source>
        <strain evidence="1">E1834</strain>
    </source>
</reference>
<name>A0ACB0ZWA3_MELEN</name>
<comment type="caution">
    <text evidence="1">The sequence shown here is derived from an EMBL/GenBank/DDBJ whole genome shotgun (WGS) entry which is preliminary data.</text>
</comment>
<keyword evidence="2" id="KW-1185">Reference proteome</keyword>
<protein>
    <submittedName>
        <fullName evidence="1">Uncharacterized protein</fullName>
    </submittedName>
</protein>
<organism evidence="1 2">
    <name type="scientific">Meloidogyne enterolobii</name>
    <name type="common">Root-knot nematode worm</name>
    <name type="synonym">Meloidogyne mayaguensis</name>
    <dbReference type="NCBI Taxonomy" id="390850"/>
    <lineage>
        <taxon>Eukaryota</taxon>
        <taxon>Metazoa</taxon>
        <taxon>Ecdysozoa</taxon>
        <taxon>Nematoda</taxon>
        <taxon>Chromadorea</taxon>
        <taxon>Rhabditida</taxon>
        <taxon>Tylenchina</taxon>
        <taxon>Tylenchomorpha</taxon>
        <taxon>Tylenchoidea</taxon>
        <taxon>Meloidogynidae</taxon>
        <taxon>Meloidogyninae</taxon>
        <taxon>Meloidogyne</taxon>
    </lineage>
</organism>
<accession>A0ACB0ZWA3</accession>
<proteinExistence type="predicted"/>
<evidence type="ECO:0000313" key="2">
    <source>
        <dbReference type="Proteomes" id="UP001497535"/>
    </source>
</evidence>
<dbReference type="Proteomes" id="UP001497535">
    <property type="component" value="Unassembled WGS sequence"/>
</dbReference>
<evidence type="ECO:0000313" key="1">
    <source>
        <dbReference type="EMBL" id="CAK5082531.1"/>
    </source>
</evidence>
<gene>
    <name evidence="1" type="ORF">MENTE1834_LOCUS29822</name>
</gene>